<dbReference type="PANTHER" id="PTHR10353:SF36">
    <property type="entry name" value="LP05116P"/>
    <property type="match status" value="1"/>
</dbReference>
<reference evidence="5" key="2">
    <citation type="submission" date="2021-04" db="EMBL/GenBank/DDBJ databases">
        <authorList>
            <person name="Gilroy R."/>
        </authorList>
    </citation>
    <scope>NUCLEOTIDE SEQUENCE</scope>
    <source>
        <strain evidence="5">ChiW7-2402</strain>
    </source>
</reference>
<keyword evidence="2" id="KW-0378">Hydrolase</keyword>
<dbReference type="Pfam" id="PF00232">
    <property type="entry name" value="Glyco_hydro_1"/>
    <property type="match status" value="1"/>
</dbReference>
<dbReference type="GO" id="GO:0005975">
    <property type="term" value="P:carbohydrate metabolic process"/>
    <property type="evidence" value="ECO:0007669"/>
    <property type="project" value="InterPro"/>
</dbReference>
<name>A0A9D2G5V9_9FIRM</name>
<comment type="similarity">
    <text evidence="1 4">Belongs to the glycosyl hydrolase 1 family.</text>
</comment>
<gene>
    <name evidence="5" type="ORF">H9964_04430</name>
</gene>
<dbReference type="Proteomes" id="UP000824102">
    <property type="component" value="Unassembled WGS sequence"/>
</dbReference>
<dbReference type="InterPro" id="IPR001360">
    <property type="entry name" value="Glyco_hydro_1"/>
</dbReference>
<evidence type="ECO:0000313" key="5">
    <source>
        <dbReference type="EMBL" id="HIZ72807.1"/>
    </source>
</evidence>
<evidence type="ECO:0000256" key="4">
    <source>
        <dbReference type="RuleBase" id="RU003690"/>
    </source>
</evidence>
<dbReference type="SUPFAM" id="SSF51445">
    <property type="entry name" value="(Trans)glycosidases"/>
    <property type="match status" value="1"/>
</dbReference>
<dbReference type="PANTHER" id="PTHR10353">
    <property type="entry name" value="GLYCOSYL HYDROLASE"/>
    <property type="match status" value="1"/>
</dbReference>
<dbReference type="InterPro" id="IPR017853">
    <property type="entry name" value="GH"/>
</dbReference>
<dbReference type="GO" id="GO:0008422">
    <property type="term" value="F:beta-glucosidase activity"/>
    <property type="evidence" value="ECO:0007669"/>
    <property type="project" value="TreeGrafter"/>
</dbReference>
<evidence type="ECO:0000256" key="3">
    <source>
        <dbReference type="ARBA" id="ARBA00023295"/>
    </source>
</evidence>
<evidence type="ECO:0000256" key="2">
    <source>
        <dbReference type="ARBA" id="ARBA00022801"/>
    </source>
</evidence>
<reference evidence="5" key="1">
    <citation type="journal article" date="2021" name="PeerJ">
        <title>Extensive microbial diversity within the chicken gut microbiome revealed by metagenomics and culture.</title>
        <authorList>
            <person name="Gilroy R."/>
            <person name="Ravi A."/>
            <person name="Getino M."/>
            <person name="Pursley I."/>
            <person name="Horton D.L."/>
            <person name="Alikhan N.F."/>
            <person name="Baker D."/>
            <person name="Gharbi K."/>
            <person name="Hall N."/>
            <person name="Watson M."/>
            <person name="Adriaenssens E.M."/>
            <person name="Foster-Nyarko E."/>
            <person name="Jarju S."/>
            <person name="Secka A."/>
            <person name="Antonio M."/>
            <person name="Oren A."/>
            <person name="Chaudhuri R.R."/>
            <person name="La Ragione R."/>
            <person name="Hildebrand F."/>
            <person name="Pallen M.J."/>
        </authorList>
    </citation>
    <scope>NUCLEOTIDE SEQUENCE</scope>
    <source>
        <strain evidence="5">ChiW7-2402</strain>
    </source>
</reference>
<protein>
    <submittedName>
        <fullName evidence="5">Family 1 glycosylhydrolase</fullName>
    </submittedName>
</protein>
<sequence length="443" mass="50498">MAYPKDFLWGVSTAAAQIEGRAADDGRSPSIWDDFAARGKVMSAKYFPTACDSYHRFFTRDLANLKALGVNSYRMSLSWSRVLPQGTGKLNEKGVDYYRRVFDALLEAGIRPNVTLYHWDLPQCLEERGGWANRDCIEWFGEYSEKMFRLFSDVVPYFATVNEPIATYIGYAKGKFAPGHTDEKLGNQARHNLLVAHGRAVEAFRATASPSSKIGIVIDVWKRYAKYPTEENLAAVRDEDERNWKFYTDPVLGGAYSDYILSALAREGTLMEIHEGDLARIHAPIDFFGLNIYDRVLINKGKKGAKKLLAGGNQQETRGGFDPHIIRDVIRMLREMYSLTLPIFITENGKGTYVHEGSRGGMIRDKKRVDYFKAVLAEVERANEEGLNIAGYYAWSLMDNIEWCAGTMIKYGLIHTNFKTFETKWKQSAYFYRDYIASHRTDK</sequence>
<dbReference type="FunFam" id="3.20.20.80:FF:000004">
    <property type="entry name" value="Beta-glucosidase 6-phospho-beta-glucosidase"/>
    <property type="match status" value="1"/>
</dbReference>
<evidence type="ECO:0000256" key="1">
    <source>
        <dbReference type="ARBA" id="ARBA00010838"/>
    </source>
</evidence>
<proteinExistence type="inferred from homology"/>
<dbReference type="Gene3D" id="3.20.20.80">
    <property type="entry name" value="Glycosidases"/>
    <property type="match status" value="1"/>
</dbReference>
<evidence type="ECO:0000313" key="6">
    <source>
        <dbReference type="Proteomes" id="UP000824102"/>
    </source>
</evidence>
<accession>A0A9D2G5V9</accession>
<organism evidence="5 6">
    <name type="scientific">Candidatus Gallimonas intestinavium</name>
    <dbReference type="NCBI Taxonomy" id="2838603"/>
    <lineage>
        <taxon>Bacteria</taxon>
        <taxon>Bacillati</taxon>
        <taxon>Bacillota</taxon>
        <taxon>Clostridia</taxon>
        <taxon>Candidatus Gallimonas</taxon>
    </lineage>
</organism>
<dbReference type="PRINTS" id="PR00131">
    <property type="entry name" value="GLHYDRLASE1"/>
</dbReference>
<dbReference type="EMBL" id="DXBB01000064">
    <property type="protein sequence ID" value="HIZ72807.1"/>
    <property type="molecule type" value="Genomic_DNA"/>
</dbReference>
<comment type="caution">
    <text evidence="5">The sequence shown here is derived from an EMBL/GenBank/DDBJ whole genome shotgun (WGS) entry which is preliminary data.</text>
</comment>
<dbReference type="AlphaFoldDB" id="A0A9D2G5V9"/>
<keyword evidence="3" id="KW-0326">Glycosidase</keyword>